<evidence type="ECO:0000256" key="1">
    <source>
        <dbReference type="ARBA" id="ARBA00004651"/>
    </source>
</evidence>
<evidence type="ECO:0000256" key="4">
    <source>
        <dbReference type="ARBA" id="ARBA00022692"/>
    </source>
</evidence>
<evidence type="ECO:0000256" key="5">
    <source>
        <dbReference type="ARBA" id="ARBA00022989"/>
    </source>
</evidence>
<dbReference type="Proteomes" id="UP001343257">
    <property type="component" value="Unassembled WGS sequence"/>
</dbReference>
<sequence length="479" mass="54338">MHIMKTRRFAMIILILAAGVVFAMLIWNQKDRAQTRESRQRLHVQTTEATGAIVNARNQLNAFFPFHEKAGRKKAYEGAGKGKHLIVVQLESFQNFAIHASVQGEPITPVLNALSKESLYFPHIFQQIGIGNTSDAEFTMNSSIYPVGKAAMSEKYGNRAIPALGRMMQAEGYTANTFHVNDVSFWNRSEMYPALGFGKYYDRPYYRPEKFNRFGASDEELFRVGVEQMKTMHLRGQKFYSQFITVSSHAPFTIPKSSRKLKLPPGMDDKRLGDYLTSIHYADYALGTFIAKLKETGLWDQSVFVVYGDHFGLHPKYHKADEIAKVVGVPYHERISTFNVPLLIHLPGQQTGQRIEQTGGQIDMMPTIVNIMGIRPGKGAPMFGHDLCNIDHNVIGMRYYSPTGTFVNDDVLFVPGKKGFADGKATSIRTLEPVKDINRYKLEYDYIMQWMKLSDRYVKLLPERQTSRPEKKGKGIPAL</sequence>
<keyword evidence="5 7" id="KW-1133">Transmembrane helix</keyword>
<keyword evidence="3" id="KW-1003">Cell membrane</keyword>
<comment type="pathway">
    <text evidence="2">Cell wall biogenesis; lipoteichoic acid biosynthesis.</text>
</comment>
<feature type="domain" description="Sulfatase N-terminal" evidence="8">
    <location>
        <begin position="84"/>
        <end position="374"/>
    </location>
</feature>
<name>A0ABU6PW03_9BACL</name>
<gene>
    <name evidence="9" type="ORF">P9847_14615</name>
</gene>
<dbReference type="CDD" id="cd16015">
    <property type="entry name" value="LTA_synthase"/>
    <property type="match status" value="1"/>
</dbReference>
<accession>A0ABU6PW03</accession>
<proteinExistence type="predicted"/>
<dbReference type="PANTHER" id="PTHR47371">
    <property type="entry name" value="LIPOTEICHOIC ACID SYNTHASE"/>
    <property type="match status" value="1"/>
</dbReference>
<evidence type="ECO:0000256" key="2">
    <source>
        <dbReference type="ARBA" id="ARBA00004936"/>
    </source>
</evidence>
<dbReference type="InterPro" id="IPR000917">
    <property type="entry name" value="Sulfatase_N"/>
</dbReference>
<keyword evidence="10" id="KW-1185">Reference proteome</keyword>
<evidence type="ECO:0000256" key="6">
    <source>
        <dbReference type="ARBA" id="ARBA00023136"/>
    </source>
</evidence>
<evidence type="ECO:0000313" key="9">
    <source>
        <dbReference type="EMBL" id="MED5018537.1"/>
    </source>
</evidence>
<comment type="subcellular location">
    <subcellularLocation>
        <location evidence="1">Cell membrane</location>
        <topology evidence="1">Multi-pass membrane protein</topology>
    </subcellularLocation>
</comment>
<dbReference type="Pfam" id="PF00884">
    <property type="entry name" value="Sulfatase"/>
    <property type="match status" value="1"/>
</dbReference>
<dbReference type="PANTHER" id="PTHR47371:SF3">
    <property type="entry name" value="PHOSPHOGLYCEROL TRANSFERASE I"/>
    <property type="match status" value="1"/>
</dbReference>
<dbReference type="SUPFAM" id="SSF53649">
    <property type="entry name" value="Alkaline phosphatase-like"/>
    <property type="match status" value="1"/>
</dbReference>
<comment type="caution">
    <text evidence="9">The sequence shown here is derived from an EMBL/GenBank/DDBJ whole genome shotgun (WGS) entry which is preliminary data.</text>
</comment>
<keyword evidence="6 7" id="KW-0472">Membrane</keyword>
<protein>
    <submittedName>
        <fullName evidence="9">LTA synthase family protein</fullName>
    </submittedName>
</protein>
<reference evidence="9 10" key="1">
    <citation type="submission" date="2023-03" db="EMBL/GenBank/DDBJ databases">
        <title>Bacillus Genome Sequencing.</title>
        <authorList>
            <person name="Dunlap C."/>
        </authorList>
    </citation>
    <scope>NUCLEOTIDE SEQUENCE [LARGE SCALE GENOMIC DNA]</scope>
    <source>
        <strain evidence="9 10">NRS-52</strain>
    </source>
</reference>
<evidence type="ECO:0000313" key="10">
    <source>
        <dbReference type="Proteomes" id="UP001343257"/>
    </source>
</evidence>
<dbReference type="InterPro" id="IPR017850">
    <property type="entry name" value="Alkaline_phosphatase_core_sf"/>
</dbReference>
<keyword evidence="4 7" id="KW-0812">Transmembrane</keyword>
<dbReference type="EMBL" id="JARTLD010000036">
    <property type="protein sequence ID" value="MED5018537.1"/>
    <property type="molecule type" value="Genomic_DNA"/>
</dbReference>
<dbReference type="RefSeq" id="WP_328278873.1">
    <property type="nucleotide sequence ID" value="NZ_JARTLD010000036.1"/>
</dbReference>
<evidence type="ECO:0000256" key="3">
    <source>
        <dbReference type="ARBA" id="ARBA00022475"/>
    </source>
</evidence>
<feature type="transmembrane region" description="Helical" evidence="7">
    <location>
        <begin position="9"/>
        <end position="27"/>
    </location>
</feature>
<organism evidence="9 10">
    <name type="scientific">Paenibacillus chibensis</name>
    <dbReference type="NCBI Taxonomy" id="59846"/>
    <lineage>
        <taxon>Bacteria</taxon>
        <taxon>Bacillati</taxon>
        <taxon>Bacillota</taxon>
        <taxon>Bacilli</taxon>
        <taxon>Bacillales</taxon>
        <taxon>Paenibacillaceae</taxon>
        <taxon>Paenibacillus</taxon>
    </lineage>
</organism>
<evidence type="ECO:0000259" key="8">
    <source>
        <dbReference type="Pfam" id="PF00884"/>
    </source>
</evidence>
<evidence type="ECO:0000256" key="7">
    <source>
        <dbReference type="SAM" id="Phobius"/>
    </source>
</evidence>
<dbReference type="InterPro" id="IPR050448">
    <property type="entry name" value="OpgB/LTA_synthase_biosynth"/>
</dbReference>
<dbReference type="Gene3D" id="3.40.720.10">
    <property type="entry name" value="Alkaline Phosphatase, subunit A"/>
    <property type="match status" value="1"/>
</dbReference>
<dbReference type="Gene3D" id="3.30.1120.170">
    <property type="match status" value="1"/>
</dbReference>